<dbReference type="Pfam" id="PF18019">
    <property type="entry name" value="Cas3_HD"/>
    <property type="match status" value="1"/>
</dbReference>
<dbReference type="PANTHER" id="PTHR47963:SF9">
    <property type="entry name" value="CRISPR-ASSOCIATED ENDONUCLEASE_HELICASE CAS3"/>
    <property type="match status" value="1"/>
</dbReference>
<evidence type="ECO:0000256" key="5">
    <source>
        <dbReference type="ARBA" id="ARBA00022741"/>
    </source>
</evidence>
<keyword evidence="7" id="KW-0347">Helicase</keyword>
<dbReference type="InterPro" id="IPR054712">
    <property type="entry name" value="Cas3-like_dom"/>
</dbReference>
<keyword evidence="4" id="KW-0479">Metal-binding</keyword>
<dbReference type="InterPro" id="IPR027417">
    <property type="entry name" value="P-loop_NTPase"/>
</dbReference>
<feature type="domain" description="HD Cas3-type" evidence="11">
    <location>
        <begin position="5"/>
        <end position="194"/>
    </location>
</feature>
<dbReference type="GO" id="GO:0003723">
    <property type="term" value="F:RNA binding"/>
    <property type="evidence" value="ECO:0007669"/>
    <property type="project" value="TreeGrafter"/>
</dbReference>
<evidence type="ECO:0000256" key="2">
    <source>
        <dbReference type="ARBA" id="ARBA00009046"/>
    </source>
</evidence>
<evidence type="ECO:0000256" key="3">
    <source>
        <dbReference type="ARBA" id="ARBA00022722"/>
    </source>
</evidence>
<dbReference type="AlphaFoldDB" id="A0A1Y3PMF5"/>
<accession>A0A1Y3PMF5</accession>
<dbReference type="PROSITE" id="PS51192">
    <property type="entry name" value="HELICASE_ATP_BIND_1"/>
    <property type="match status" value="1"/>
</dbReference>
<dbReference type="NCBIfam" id="TIGR01596">
    <property type="entry name" value="cas3_HD"/>
    <property type="match status" value="1"/>
</dbReference>
<dbReference type="GO" id="GO:0003724">
    <property type="term" value="F:RNA helicase activity"/>
    <property type="evidence" value="ECO:0007669"/>
    <property type="project" value="TreeGrafter"/>
</dbReference>
<dbReference type="SMART" id="SM00487">
    <property type="entry name" value="DEXDc"/>
    <property type="match status" value="1"/>
</dbReference>
<dbReference type="EMBL" id="LZRT01000060">
    <property type="protein sequence ID" value="OUM88541.1"/>
    <property type="molecule type" value="Genomic_DNA"/>
</dbReference>
<dbReference type="GO" id="GO:0051607">
    <property type="term" value="P:defense response to virus"/>
    <property type="evidence" value="ECO:0007669"/>
    <property type="project" value="UniProtKB-KW"/>
</dbReference>
<comment type="similarity">
    <text evidence="1">In the N-terminal section; belongs to the CRISPR-associated nuclease Cas3-HD family.</text>
</comment>
<keyword evidence="5" id="KW-0547">Nucleotide-binding</keyword>
<dbReference type="CDD" id="cd09641">
    <property type="entry name" value="Cas3''_I"/>
    <property type="match status" value="1"/>
</dbReference>
<name>A0A1Y3PMF5_9BACI</name>
<evidence type="ECO:0000259" key="11">
    <source>
        <dbReference type="PROSITE" id="PS51643"/>
    </source>
</evidence>
<dbReference type="InterPro" id="IPR006483">
    <property type="entry name" value="CRISPR-assoc_Cas3_HD"/>
</dbReference>
<keyword evidence="12" id="KW-0255">Endonuclease</keyword>
<dbReference type="Proteomes" id="UP000196475">
    <property type="component" value="Unassembled WGS sequence"/>
</dbReference>
<keyword evidence="3" id="KW-0540">Nuclease</keyword>
<dbReference type="PANTHER" id="PTHR47963">
    <property type="entry name" value="DEAD-BOX ATP-DEPENDENT RNA HELICASE 47, MITOCHONDRIAL"/>
    <property type="match status" value="1"/>
</dbReference>
<evidence type="ECO:0000256" key="1">
    <source>
        <dbReference type="ARBA" id="ARBA00006847"/>
    </source>
</evidence>
<comment type="similarity">
    <text evidence="2">In the central section; belongs to the CRISPR-associated helicase Cas3 family.</text>
</comment>
<protein>
    <submittedName>
        <fullName evidence="12">CRISPR-associated helicase/endonuclease Cas3</fullName>
    </submittedName>
</protein>
<keyword evidence="8" id="KW-0067">ATP-binding</keyword>
<gene>
    <name evidence="12" type="ORF">BAA01_05455</name>
</gene>
<comment type="caution">
    <text evidence="12">The sequence shown here is derived from an EMBL/GenBank/DDBJ whole genome shotgun (WGS) entry which is preliminary data.</text>
</comment>
<dbReference type="Gene3D" id="1.10.3210.30">
    <property type="match status" value="1"/>
</dbReference>
<dbReference type="GO" id="GO:0005524">
    <property type="term" value="F:ATP binding"/>
    <property type="evidence" value="ECO:0007669"/>
    <property type="project" value="UniProtKB-KW"/>
</dbReference>
<dbReference type="Pfam" id="PF22590">
    <property type="entry name" value="Cas3-like_C_2"/>
    <property type="match status" value="1"/>
</dbReference>
<dbReference type="GO" id="GO:0016787">
    <property type="term" value="F:hydrolase activity"/>
    <property type="evidence" value="ECO:0007669"/>
    <property type="project" value="UniProtKB-KW"/>
</dbReference>
<dbReference type="InterPro" id="IPR006474">
    <property type="entry name" value="Helicase_Cas3_CRISPR-ass_core"/>
</dbReference>
<evidence type="ECO:0000256" key="7">
    <source>
        <dbReference type="ARBA" id="ARBA00022806"/>
    </source>
</evidence>
<feature type="domain" description="Helicase ATP-binding" evidence="10">
    <location>
        <begin position="233"/>
        <end position="411"/>
    </location>
</feature>
<sequence length="737" mass="86606">MFLAKSNPPQTIREHTDKLLEMMEWLKNQYGDRMPLMDRRMWELLEIAVRYHDVGKADSAFQYRVQKRLQDQLKLEPVQPVHDEQVPHNYLSAGLIPQRELNLTKEELYLLTLAVGYHHERDQLPEKEAIRRVLEEDIRLRLRDLAAHMDLIFPEGEISYRFVDRLRKRLRPTDGELFWRYVMLKGLLHRLDHTASDPSDYLTVEADVEQHIQTYAKRYFMQKGLTPNELQQFAASHQDRHVIAIAQTGMGKTEAALFWIGQDKAFFTLPLRVSINAIYERITDPKGIGYPAAGLLHSASVDYLTEKGEERWEQIRNQSRHLASKLVLTTIDQILKFPFLYRGFEKELATMAYSKVVIDEIQAYDPKIVAMLIRALEMIHHVGGKFMIMTATMPAIYLDKLRKRGNIPREMIAEGQFLDPSIVRHRIQLRDEPITDALEEIIEKGRTSQVLVIVNTVRLAVRVYELLSKQVPANFPVYLLHALFTLGDRQRLERFLLEFNKQRGKKSGVWITTQLVEASLDVDFDWLFTELSTLDSLFQRLGRCYRKRLWTERQANVYVFTQELSGVPSVYDRFLVEEGLELLKNYDGKVLDEPAKVEMVRELYSRHRLKGSAFLKELEEALDWFDNLDPYQMDRKEAQEKLRDIEQVMVLPRPLWDAIEPLIQKYKEAETFSQRHELRRQIERWTVSVRYNQVRNKLSMALPEGLEHIYLVEAGYDFDETNLRGKGLLLNTYDPFL</sequence>
<evidence type="ECO:0000256" key="6">
    <source>
        <dbReference type="ARBA" id="ARBA00022801"/>
    </source>
</evidence>
<keyword evidence="6" id="KW-0378">Hydrolase</keyword>
<evidence type="ECO:0000313" key="13">
    <source>
        <dbReference type="Proteomes" id="UP000196475"/>
    </source>
</evidence>
<dbReference type="InterPro" id="IPR038257">
    <property type="entry name" value="CRISPR-assoc_Cas3_HD_sf"/>
</dbReference>
<dbReference type="InterPro" id="IPR011545">
    <property type="entry name" value="DEAD/DEAH_box_helicase_dom"/>
</dbReference>
<dbReference type="SUPFAM" id="SSF52540">
    <property type="entry name" value="P-loop containing nucleoside triphosphate hydrolases"/>
    <property type="match status" value="1"/>
</dbReference>
<dbReference type="Gene3D" id="3.40.50.300">
    <property type="entry name" value="P-loop containing nucleotide triphosphate hydrolases"/>
    <property type="match status" value="2"/>
</dbReference>
<evidence type="ECO:0000256" key="8">
    <source>
        <dbReference type="ARBA" id="ARBA00022840"/>
    </source>
</evidence>
<dbReference type="InterPro" id="IPR014001">
    <property type="entry name" value="Helicase_ATP-bd"/>
</dbReference>
<reference evidence="13" key="1">
    <citation type="submission" date="2016-06" db="EMBL/GenBank/DDBJ databases">
        <authorList>
            <person name="Nascimento L."/>
            <person name="Pereira R.V."/>
            <person name="Martins L.F."/>
            <person name="Quaggio R.B."/>
            <person name="Silva A.M."/>
            <person name="Setubal J.C."/>
        </authorList>
    </citation>
    <scope>NUCLEOTIDE SEQUENCE [LARGE SCALE GENOMIC DNA]</scope>
</reference>
<evidence type="ECO:0000313" key="12">
    <source>
        <dbReference type="EMBL" id="OUM88541.1"/>
    </source>
</evidence>
<dbReference type="GO" id="GO:0004519">
    <property type="term" value="F:endonuclease activity"/>
    <property type="evidence" value="ECO:0007669"/>
    <property type="project" value="UniProtKB-KW"/>
</dbReference>
<dbReference type="Pfam" id="PF00270">
    <property type="entry name" value="DEAD"/>
    <property type="match status" value="1"/>
</dbReference>
<organism evidence="12 13">
    <name type="scientific">Bacillus thermozeamaize</name>
    <dbReference type="NCBI Taxonomy" id="230954"/>
    <lineage>
        <taxon>Bacteria</taxon>
        <taxon>Bacillati</taxon>
        <taxon>Bacillota</taxon>
        <taxon>Bacilli</taxon>
        <taxon>Bacillales</taxon>
        <taxon>Bacillaceae</taxon>
        <taxon>Bacillus</taxon>
    </lineage>
</organism>
<evidence type="ECO:0000256" key="4">
    <source>
        <dbReference type="ARBA" id="ARBA00022723"/>
    </source>
</evidence>
<dbReference type="GO" id="GO:0046872">
    <property type="term" value="F:metal ion binding"/>
    <property type="evidence" value="ECO:0007669"/>
    <property type="project" value="UniProtKB-KW"/>
</dbReference>
<dbReference type="PROSITE" id="PS51643">
    <property type="entry name" value="HD_CAS3"/>
    <property type="match status" value="1"/>
</dbReference>
<dbReference type="InterPro" id="IPR050547">
    <property type="entry name" value="DEAD_box_RNA_helicases"/>
</dbReference>
<dbReference type="NCBIfam" id="TIGR01587">
    <property type="entry name" value="cas3_core"/>
    <property type="match status" value="1"/>
</dbReference>
<evidence type="ECO:0000259" key="10">
    <source>
        <dbReference type="PROSITE" id="PS51192"/>
    </source>
</evidence>
<evidence type="ECO:0000256" key="9">
    <source>
        <dbReference type="ARBA" id="ARBA00023118"/>
    </source>
</evidence>
<proteinExistence type="inferred from homology"/>
<keyword evidence="9" id="KW-0051">Antiviral defense</keyword>